<evidence type="ECO:0000256" key="2">
    <source>
        <dbReference type="ARBA" id="ARBA00024200"/>
    </source>
</evidence>
<evidence type="ECO:0000313" key="5">
    <source>
        <dbReference type="Proteomes" id="UP000199054"/>
    </source>
</evidence>
<dbReference type="InterPro" id="IPR003749">
    <property type="entry name" value="ThiS/MoaD-like"/>
</dbReference>
<dbReference type="PANTHER" id="PTHR33359:SF1">
    <property type="entry name" value="MOLYBDOPTERIN SYNTHASE SULFUR CARRIER SUBUNIT"/>
    <property type="match status" value="1"/>
</dbReference>
<evidence type="ECO:0000256" key="3">
    <source>
        <dbReference type="ARBA" id="ARBA00024247"/>
    </source>
</evidence>
<accession>A0A1H8LL40</accession>
<evidence type="ECO:0000256" key="1">
    <source>
        <dbReference type="ARBA" id="ARBA00022741"/>
    </source>
</evidence>
<proteinExistence type="inferred from homology"/>
<dbReference type="GO" id="GO:1990133">
    <property type="term" value="C:molybdopterin adenylyltransferase complex"/>
    <property type="evidence" value="ECO:0007669"/>
    <property type="project" value="TreeGrafter"/>
</dbReference>
<comment type="similarity">
    <text evidence="2">Belongs to the MoaD family.</text>
</comment>
<protein>
    <recommendedName>
        <fullName evidence="3">Molybdopterin synthase sulfur carrier subunit</fullName>
    </recommendedName>
</protein>
<dbReference type="GO" id="GO:0000166">
    <property type="term" value="F:nucleotide binding"/>
    <property type="evidence" value="ECO:0007669"/>
    <property type="project" value="UniProtKB-KW"/>
</dbReference>
<name>A0A1H8LL40_9RHOB</name>
<organism evidence="4 5">
    <name type="scientific">Paracoccus alcaliphilus</name>
    <dbReference type="NCBI Taxonomy" id="34002"/>
    <lineage>
        <taxon>Bacteria</taxon>
        <taxon>Pseudomonadati</taxon>
        <taxon>Pseudomonadota</taxon>
        <taxon>Alphaproteobacteria</taxon>
        <taxon>Rhodobacterales</taxon>
        <taxon>Paracoccaceae</taxon>
        <taxon>Paracoccus</taxon>
    </lineage>
</organism>
<dbReference type="Pfam" id="PF02597">
    <property type="entry name" value="ThiS"/>
    <property type="match status" value="1"/>
</dbReference>
<dbReference type="InterPro" id="IPR044672">
    <property type="entry name" value="MOCS2A"/>
</dbReference>
<keyword evidence="1" id="KW-0547">Nucleotide-binding</keyword>
<keyword evidence="5" id="KW-1185">Reference proteome</keyword>
<dbReference type="InterPro" id="IPR016155">
    <property type="entry name" value="Mopterin_synth/thiamin_S_b"/>
</dbReference>
<evidence type="ECO:0000313" key="4">
    <source>
        <dbReference type="EMBL" id="SEO05498.1"/>
    </source>
</evidence>
<dbReference type="GO" id="GO:0006777">
    <property type="term" value="P:Mo-molybdopterin cofactor biosynthetic process"/>
    <property type="evidence" value="ECO:0007669"/>
    <property type="project" value="InterPro"/>
</dbReference>
<dbReference type="AlphaFoldDB" id="A0A1H8LL40"/>
<dbReference type="SUPFAM" id="SSF54285">
    <property type="entry name" value="MoaD/ThiS"/>
    <property type="match status" value="1"/>
</dbReference>
<gene>
    <name evidence="4" type="ORF">SAMN04489859_103143</name>
</gene>
<sequence length="86" mass="9336">MMAMTIDILYFAWLRDRIGQPRETLTTSAATVRDLIAELVARDEGHAAAFADLAVVRCAVDQQLADLDAPLADAREVAFFPPMTGG</sequence>
<dbReference type="NCBIfam" id="TIGR01682">
    <property type="entry name" value="moaD"/>
    <property type="match status" value="1"/>
</dbReference>
<dbReference type="Proteomes" id="UP000199054">
    <property type="component" value="Unassembled WGS sequence"/>
</dbReference>
<dbReference type="STRING" id="34002.SAMN04489859_103143"/>
<dbReference type="PANTHER" id="PTHR33359">
    <property type="entry name" value="MOLYBDOPTERIN SYNTHASE SULFUR CARRIER SUBUNIT"/>
    <property type="match status" value="1"/>
</dbReference>
<reference evidence="4 5" key="1">
    <citation type="submission" date="2016-10" db="EMBL/GenBank/DDBJ databases">
        <authorList>
            <person name="de Groot N.N."/>
        </authorList>
    </citation>
    <scope>NUCLEOTIDE SEQUENCE [LARGE SCALE GENOMIC DNA]</scope>
    <source>
        <strain evidence="4 5">DSM 8512</strain>
    </source>
</reference>
<dbReference type="CDD" id="cd00754">
    <property type="entry name" value="Ubl_MoaD"/>
    <property type="match status" value="1"/>
</dbReference>
<dbReference type="EMBL" id="FODE01000031">
    <property type="protein sequence ID" value="SEO05498.1"/>
    <property type="molecule type" value="Genomic_DNA"/>
</dbReference>
<dbReference type="Gene3D" id="3.10.20.30">
    <property type="match status" value="1"/>
</dbReference>
<dbReference type="InterPro" id="IPR012675">
    <property type="entry name" value="Beta-grasp_dom_sf"/>
</dbReference>